<dbReference type="STRING" id="279824.SAMN03080617_00521"/>
<dbReference type="PANTHER" id="PTHR24104:SF25">
    <property type="entry name" value="PROTEIN LIN-41"/>
    <property type="match status" value="1"/>
</dbReference>
<organism evidence="1 2">
    <name type="scientific">Algoriphagus alkaliphilus</name>
    <dbReference type="NCBI Taxonomy" id="279824"/>
    <lineage>
        <taxon>Bacteria</taxon>
        <taxon>Pseudomonadati</taxon>
        <taxon>Bacteroidota</taxon>
        <taxon>Cytophagia</taxon>
        <taxon>Cytophagales</taxon>
        <taxon>Cyclobacteriaceae</taxon>
        <taxon>Algoriphagus</taxon>
    </lineage>
</organism>
<evidence type="ECO:0000313" key="1">
    <source>
        <dbReference type="EMBL" id="SDA46258.1"/>
    </source>
</evidence>
<name>A0A1G5VKK5_9BACT</name>
<dbReference type="PANTHER" id="PTHR24104">
    <property type="entry name" value="E3 UBIQUITIN-PROTEIN LIGASE NHLRC1-RELATED"/>
    <property type="match status" value="1"/>
</dbReference>
<dbReference type="Gene3D" id="2.120.10.30">
    <property type="entry name" value="TolB, C-terminal domain"/>
    <property type="match status" value="1"/>
</dbReference>
<gene>
    <name evidence="1" type="ORF">SAMN03080617_00521</name>
</gene>
<dbReference type="SUPFAM" id="SSF63829">
    <property type="entry name" value="Calcium-dependent phosphotriesterase"/>
    <property type="match status" value="1"/>
</dbReference>
<evidence type="ECO:0008006" key="3">
    <source>
        <dbReference type="Google" id="ProtNLM"/>
    </source>
</evidence>
<sequence>MQNFSNQGFGHVEFMRFQFFNLSRKDYLMLINLPMNSRRKFIQNTSFLGLAMSINPNVSLFAARETILGHGDFKYKIDPTWGNLDPAKVPVVNCHEMVMDRKGRMIMVTDEVKNNIIIYDQSGKLLATWTLNLDRAHGLSLVDEGDSEYLWVVDNGGKVVKTTLDGKVVTEIPSPLTSGIYTEKMPWVPTETAVGPNGDLYIADGYGSQYFLQYDKNGNFIRKFGGSGKGDAQFSTAHGIAIDQRGRKAPTLLCTSRGHNSFKRFTMDGEYLETIFLPGAFVCRPVIHGENLYAGVCWSRLRYLEQTDNSGFVTILDKDNKVVSNPGGTAPEYRNGELQLMVQKEPVFKHCHDVCIDQDENIYVCQWNAGKTYPVRLTRV</sequence>
<dbReference type="AlphaFoldDB" id="A0A1G5VKK5"/>
<dbReference type="InterPro" id="IPR011042">
    <property type="entry name" value="6-blade_b-propeller_TolB-like"/>
</dbReference>
<dbReference type="EMBL" id="FMXE01000004">
    <property type="protein sequence ID" value="SDA46258.1"/>
    <property type="molecule type" value="Genomic_DNA"/>
</dbReference>
<reference evidence="2" key="1">
    <citation type="submission" date="2016-10" db="EMBL/GenBank/DDBJ databases">
        <authorList>
            <person name="Varghese N."/>
            <person name="Submissions S."/>
        </authorList>
    </citation>
    <scope>NUCLEOTIDE SEQUENCE [LARGE SCALE GENOMIC DNA]</scope>
    <source>
        <strain evidence="2">DSM 22703</strain>
    </source>
</reference>
<proteinExistence type="predicted"/>
<keyword evidence="2" id="KW-1185">Reference proteome</keyword>
<dbReference type="GO" id="GO:0008270">
    <property type="term" value="F:zinc ion binding"/>
    <property type="evidence" value="ECO:0007669"/>
    <property type="project" value="UniProtKB-KW"/>
</dbReference>
<protein>
    <recommendedName>
        <fullName evidence="3">6-bladed beta-propeller</fullName>
    </recommendedName>
</protein>
<dbReference type="InterPro" id="IPR050952">
    <property type="entry name" value="TRIM-NHL_E3_ligases"/>
</dbReference>
<evidence type="ECO:0000313" key="2">
    <source>
        <dbReference type="Proteomes" id="UP000198756"/>
    </source>
</evidence>
<accession>A0A1G5VKK5</accession>
<dbReference type="Proteomes" id="UP000198756">
    <property type="component" value="Unassembled WGS sequence"/>
</dbReference>